<feature type="compositionally biased region" description="Basic and acidic residues" evidence="1">
    <location>
        <begin position="210"/>
        <end position="219"/>
    </location>
</feature>
<dbReference type="RefSeq" id="XP_024343398.1">
    <property type="nucleotide sequence ID" value="XM_024483992.1"/>
</dbReference>
<name>A0A1X6NDF9_9APHY</name>
<dbReference type="GeneID" id="36328941"/>
<dbReference type="OrthoDB" id="10280478at2759"/>
<accession>A0A1X6NDF9</accession>
<feature type="compositionally biased region" description="Low complexity" evidence="1">
    <location>
        <begin position="300"/>
        <end position="310"/>
    </location>
</feature>
<dbReference type="Proteomes" id="UP000194127">
    <property type="component" value="Unassembled WGS sequence"/>
</dbReference>
<gene>
    <name evidence="2" type="ORF">POSPLADRAFT_1130801</name>
</gene>
<feature type="region of interest" description="Disordered" evidence="1">
    <location>
        <begin position="134"/>
        <end position="168"/>
    </location>
</feature>
<feature type="region of interest" description="Disordered" evidence="1">
    <location>
        <begin position="364"/>
        <end position="398"/>
    </location>
</feature>
<dbReference type="AlphaFoldDB" id="A0A1X6NDF9"/>
<evidence type="ECO:0000313" key="2">
    <source>
        <dbReference type="EMBL" id="OSX66604.1"/>
    </source>
</evidence>
<keyword evidence="3" id="KW-1185">Reference proteome</keyword>
<sequence length="398" mass="42983">MSVTTSMQDIMPSPLTTLMPSDPSHADHRWDVDRVGYMIATNRGTAVSDRCSVHIGDSTFNMSAGHWWDHHRLLLPGFLFANGAWWGDECTRQAETCATFPAATWCHSLSGALTTGRASKAVTGRLPWPAVKTMDRARSPDVSREHHREAQETRAARVTGGAGHQRNGWTQERRAAWLRFPPDRTRAGRRVLYRNTRCKMERAPSGAQRPCDHRAETDRGSQLSGRGVRASGTAILRRGLCDKCHSAAAAKNEASRGLPTCGNRRARTNAGRSGMSGMRDGADAVESATYEGSQRGDGAGADALSGSGRRCGPGQHSSRRSTPLPGRATPDSVTPRRPGTARASARYTSDLMRSVLTGLKRRIRARESGAHKTASAGGGTTAGEERRTGAFIPRYLGA</sequence>
<proteinExistence type="predicted"/>
<feature type="compositionally biased region" description="Basic and acidic residues" evidence="1">
    <location>
        <begin position="134"/>
        <end position="155"/>
    </location>
</feature>
<feature type="region of interest" description="Disordered" evidence="1">
    <location>
        <begin position="252"/>
        <end position="343"/>
    </location>
</feature>
<protein>
    <submittedName>
        <fullName evidence="2">Uncharacterized protein</fullName>
    </submittedName>
</protein>
<organism evidence="2 3">
    <name type="scientific">Postia placenta MAD-698-R-SB12</name>
    <dbReference type="NCBI Taxonomy" id="670580"/>
    <lineage>
        <taxon>Eukaryota</taxon>
        <taxon>Fungi</taxon>
        <taxon>Dikarya</taxon>
        <taxon>Basidiomycota</taxon>
        <taxon>Agaricomycotina</taxon>
        <taxon>Agaricomycetes</taxon>
        <taxon>Polyporales</taxon>
        <taxon>Adustoporiaceae</taxon>
        <taxon>Rhodonia</taxon>
    </lineage>
</organism>
<feature type="region of interest" description="Disordered" evidence="1">
    <location>
        <begin position="201"/>
        <end position="230"/>
    </location>
</feature>
<evidence type="ECO:0000256" key="1">
    <source>
        <dbReference type="SAM" id="MobiDB-lite"/>
    </source>
</evidence>
<reference evidence="2 3" key="1">
    <citation type="submission" date="2017-04" db="EMBL/GenBank/DDBJ databases">
        <title>Genome Sequence of the Model Brown-Rot Fungus Postia placenta SB12.</title>
        <authorList>
            <consortium name="DOE Joint Genome Institute"/>
            <person name="Gaskell J."/>
            <person name="Kersten P."/>
            <person name="Larrondo L.F."/>
            <person name="Canessa P."/>
            <person name="Martinez D."/>
            <person name="Hibbett D."/>
            <person name="Schmoll M."/>
            <person name="Kubicek C.P."/>
            <person name="Martinez A.T."/>
            <person name="Yadav J."/>
            <person name="Master E."/>
            <person name="Magnuson J.K."/>
            <person name="James T."/>
            <person name="Yaver D."/>
            <person name="Berka R."/>
            <person name="Labutti K."/>
            <person name="Lipzen A."/>
            <person name="Aerts A."/>
            <person name="Barry K."/>
            <person name="Henrissat B."/>
            <person name="Blanchette R."/>
            <person name="Grigoriev I."/>
            <person name="Cullen D."/>
        </authorList>
    </citation>
    <scope>NUCLEOTIDE SEQUENCE [LARGE SCALE GENOMIC DNA]</scope>
    <source>
        <strain evidence="2 3">MAD-698-R-SB12</strain>
    </source>
</reference>
<dbReference type="EMBL" id="KZ110592">
    <property type="protein sequence ID" value="OSX66604.1"/>
    <property type="molecule type" value="Genomic_DNA"/>
</dbReference>
<evidence type="ECO:0000313" key="3">
    <source>
        <dbReference type="Proteomes" id="UP000194127"/>
    </source>
</evidence>